<dbReference type="SUPFAM" id="SSF46785">
    <property type="entry name" value="Winged helix' DNA-binding domain"/>
    <property type="match status" value="1"/>
</dbReference>
<evidence type="ECO:0000256" key="3">
    <source>
        <dbReference type="ARBA" id="ARBA00023163"/>
    </source>
</evidence>
<dbReference type="Pfam" id="PF01037">
    <property type="entry name" value="AsnC_trans_reg"/>
    <property type="match status" value="1"/>
</dbReference>
<organism evidence="5 6">
    <name type="scientific">Saccharopolyspora rectivirgula</name>
    <dbReference type="NCBI Taxonomy" id="28042"/>
    <lineage>
        <taxon>Bacteria</taxon>
        <taxon>Bacillati</taxon>
        <taxon>Actinomycetota</taxon>
        <taxon>Actinomycetes</taxon>
        <taxon>Pseudonocardiales</taxon>
        <taxon>Pseudonocardiaceae</taxon>
        <taxon>Saccharopolyspora</taxon>
    </lineage>
</organism>
<dbReference type="InterPro" id="IPR011008">
    <property type="entry name" value="Dimeric_a/b-barrel"/>
</dbReference>
<dbReference type="InterPro" id="IPR000485">
    <property type="entry name" value="AsnC-type_HTH_dom"/>
</dbReference>
<sequence>MPEHVELDSVDWLILEELQNNATLPNRTLAERVGLAPSSCLQRVRRLRERGVITGSHIDVDLAATGLRLEAIVAMNVRPQTRQVISQFREFIMAQPETQSLLHVSGQADFLLHVAVEDPQHLQRFLVDKLAPRTEVRHFTTSIVLEKIRTRALSPPKHLRPKRRRRS</sequence>
<dbReference type="SMART" id="SM00344">
    <property type="entry name" value="HTH_ASNC"/>
    <property type="match status" value="1"/>
</dbReference>
<dbReference type="eggNOG" id="COG1522">
    <property type="taxonomic scope" value="Bacteria"/>
</dbReference>
<gene>
    <name evidence="5" type="ORF">GU90_10075</name>
</gene>
<evidence type="ECO:0000256" key="1">
    <source>
        <dbReference type="ARBA" id="ARBA00023015"/>
    </source>
</evidence>
<dbReference type="RefSeq" id="WP_029719437.1">
    <property type="nucleotide sequence ID" value="NZ_JAJUIW010000003.1"/>
</dbReference>
<name>A0A073B9R4_9PSEU</name>
<dbReference type="InterPro" id="IPR019888">
    <property type="entry name" value="Tscrpt_reg_AsnC-like"/>
</dbReference>
<keyword evidence="6" id="KW-1185">Reference proteome</keyword>
<dbReference type="GO" id="GO:0043565">
    <property type="term" value="F:sequence-specific DNA binding"/>
    <property type="evidence" value="ECO:0007669"/>
    <property type="project" value="InterPro"/>
</dbReference>
<keyword evidence="3" id="KW-0804">Transcription</keyword>
<reference evidence="5 6" key="1">
    <citation type="submission" date="2014-06" db="EMBL/GenBank/DDBJ databases">
        <title>Saccharopolyspora rectivirgula DSM-43113 Genome sequencing.</title>
        <authorList>
            <person name="Barrera C."/>
            <person name="Millon L."/>
            <person name="Rognon B."/>
            <person name="Zaugg C."/>
            <person name="Monod M."/>
        </authorList>
    </citation>
    <scope>NUCLEOTIDE SEQUENCE [LARGE SCALE GENOMIC DNA]</scope>
    <source>
        <strain evidence="5 6">DSM 43113</strain>
    </source>
</reference>
<keyword evidence="1" id="KW-0805">Transcription regulation</keyword>
<dbReference type="SUPFAM" id="SSF54909">
    <property type="entry name" value="Dimeric alpha+beta barrel"/>
    <property type="match status" value="1"/>
</dbReference>
<dbReference type="InterPro" id="IPR036390">
    <property type="entry name" value="WH_DNA-bd_sf"/>
</dbReference>
<dbReference type="InterPro" id="IPR036388">
    <property type="entry name" value="WH-like_DNA-bd_sf"/>
</dbReference>
<evidence type="ECO:0000313" key="6">
    <source>
        <dbReference type="Proteomes" id="UP000031419"/>
    </source>
</evidence>
<evidence type="ECO:0000313" key="5">
    <source>
        <dbReference type="EMBL" id="KEI44504.1"/>
    </source>
</evidence>
<evidence type="ECO:0000259" key="4">
    <source>
        <dbReference type="PROSITE" id="PS50956"/>
    </source>
</evidence>
<dbReference type="InterPro" id="IPR019887">
    <property type="entry name" value="Tscrpt_reg_AsnC/Lrp_C"/>
</dbReference>
<dbReference type="EMBL" id="JNVU01000025">
    <property type="protein sequence ID" value="KEI44504.1"/>
    <property type="molecule type" value="Genomic_DNA"/>
</dbReference>
<dbReference type="GO" id="GO:0043200">
    <property type="term" value="P:response to amino acid"/>
    <property type="evidence" value="ECO:0007669"/>
    <property type="project" value="TreeGrafter"/>
</dbReference>
<dbReference type="PANTHER" id="PTHR30154">
    <property type="entry name" value="LEUCINE-RESPONSIVE REGULATORY PROTEIN"/>
    <property type="match status" value="1"/>
</dbReference>
<evidence type="ECO:0000256" key="2">
    <source>
        <dbReference type="ARBA" id="ARBA00023125"/>
    </source>
</evidence>
<keyword evidence="2" id="KW-0238">DNA-binding</keyword>
<accession>A0A073B9R4</accession>
<dbReference type="Pfam" id="PF13412">
    <property type="entry name" value="HTH_24"/>
    <property type="match status" value="1"/>
</dbReference>
<dbReference type="PROSITE" id="PS50956">
    <property type="entry name" value="HTH_ASNC_2"/>
    <property type="match status" value="1"/>
</dbReference>
<dbReference type="STRING" id="28042.GU90_10075"/>
<dbReference type="AlphaFoldDB" id="A0A073B9R4"/>
<dbReference type="Gene3D" id="3.30.70.920">
    <property type="match status" value="1"/>
</dbReference>
<dbReference type="Proteomes" id="UP000031419">
    <property type="component" value="Unassembled WGS sequence"/>
</dbReference>
<dbReference type="Gene3D" id="1.10.10.10">
    <property type="entry name" value="Winged helix-like DNA-binding domain superfamily/Winged helix DNA-binding domain"/>
    <property type="match status" value="1"/>
</dbReference>
<proteinExistence type="predicted"/>
<feature type="domain" description="HTH asnC-type" evidence="4">
    <location>
        <begin position="7"/>
        <end position="68"/>
    </location>
</feature>
<dbReference type="GO" id="GO:0005829">
    <property type="term" value="C:cytosol"/>
    <property type="evidence" value="ECO:0007669"/>
    <property type="project" value="TreeGrafter"/>
</dbReference>
<comment type="caution">
    <text evidence="5">The sequence shown here is derived from an EMBL/GenBank/DDBJ whole genome shotgun (WGS) entry which is preliminary data.</text>
</comment>
<dbReference type="PRINTS" id="PR00033">
    <property type="entry name" value="HTHASNC"/>
</dbReference>
<protein>
    <submittedName>
        <fullName evidence="5">ArsR family transcriptional regulator</fullName>
    </submittedName>
</protein>
<dbReference type="PANTHER" id="PTHR30154:SF54">
    <property type="entry name" value="POSSIBLE TRANSCRIPTIONAL REGULATORY PROTEIN (PROBABLY LRP_ASNC-FAMILY)"/>
    <property type="match status" value="1"/>
</dbReference>